<reference evidence="3 4" key="1">
    <citation type="journal article" date="2019" name="Genome Biol. Evol.">
        <title>Day and night: Metabolic profiles and evolutionary relationships of six axenic non-marine cyanobacteria.</title>
        <authorList>
            <person name="Will S.E."/>
            <person name="Henke P."/>
            <person name="Boedeker C."/>
            <person name="Huang S."/>
            <person name="Brinkmann H."/>
            <person name="Rohde M."/>
            <person name="Jarek M."/>
            <person name="Friedl T."/>
            <person name="Seufert S."/>
            <person name="Schumacher M."/>
            <person name="Overmann J."/>
            <person name="Neumann-Schaal M."/>
            <person name="Petersen J."/>
        </authorList>
    </citation>
    <scope>NUCLEOTIDE SEQUENCE [LARGE SCALE GENOMIC DNA]</scope>
    <source>
        <strain evidence="3 4">SAG 1403-4b</strain>
    </source>
</reference>
<sequence>MSKKKNLDISFIESEYKSLIPVADRFCKEVKNQLDIILSDLEVKLGFPVHYRIKTWDSLLQKLDRVQLRINSVKDFQDLAGFRIILLFKDDIEKVIKALSEHFLVVRKYNTQERLKEDQFGYSSIHVIIKLPDNWLLVPTFKGMSELQAEIQIRTLAQHIWAEASHVLQYKQEESVPSTLLRSIYRISALLETVDLEFERVLDQKQSYRQTINIVTDYAAELNVDLLEKSLDTLLPSQNKSEDEQYSLMVSELNYFGIKTLQDLKELVENELKKALEADRNTAADRLIEYQREGLSSTLGTDRPETLAQGFFFTHTGLIREMISQKFGKKSLANYWNLHNLYE</sequence>
<name>A0A433UWV6_ANAVA</name>
<dbReference type="Gene3D" id="3.30.460.10">
    <property type="entry name" value="Beta Polymerase, domain 2"/>
    <property type="match status" value="1"/>
</dbReference>
<evidence type="ECO:0000256" key="1">
    <source>
        <dbReference type="SAM" id="Coils"/>
    </source>
</evidence>
<proteinExistence type="predicted"/>
<dbReference type="RefSeq" id="WP_127053239.1">
    <property type="nucleotide sequence ID" value="NZ_RSCM01000003.1"/>
</dbReference>
<protein>
    <recommendedName>
        <fullName evidence="2">RelA/SpoT domain-containing protein</fullName>
    </recommendedName>
</protein>
<dbReference type="SUPFAM" id="SSF81301">
    <property type="entry name" value="Nucleotidyltransferase"/>
    <property type="match status" value="1"/>
</dbReference>
<accession>A0A433UWV6</accession>
<dbReference type="AlphaFoldDB" id="A0A433UWV6"/>
<gene>
    <name evidence="3" type="ORF">DSM107003_14110</name>
</gene>
<dbReference type="PANTHER" id="PTHR47837:SF1">
    <property type="entry name" value="GTP PYROPHOSPHOKINASE YJBM"/>
    <property type="match status" value="1"/>
</dbReference>
<evidence type="ECO:0000259" key="2">
    <source>
        <dbReference type="SMART" id="SM00954"/>
    </source>
</evidence>
<feature type="coiled-coil region" evidence="1">
    <location>
        <begin position="258"/>
        <end position="293"/>
    </location>
</feature>
<dbReference type="InterPro" id="IPR043519">
    <property type="entry name" value="NT_sf"/>
</dbReference>
<dbReference type="Pfam" id="PF04607">
    <property type="entry name" value="RelA_SpoT"/>
    <property type="match status" value="1"/>
</dbReference>
<dbReference type="Gene3D" id="1.10.287.860">
    <property type="entry name" value="Nucleotidyltransferase"/>
    <property type="match status" value="1"/>
</dbReference>
<dbReference type="PANTHER" id="PTHR47837">
    <property type="entry name" value="GTP PYROPHOSPHOKINASE YJBM"/>
    <property type="match status" value="1"/>
</dbReference>
<dbReference type="CDD" id="cd05399">
    <property type="entry name" value="NT_Rel-Spo_like"/>
    <property type="match status" value="1"/>
</dbReference>
<organism evidence="3 4">
    <name type="scientific">Trichormus variabilis SAG 1403-4b</name>
    <dbReference type="NCBI Taxonomy" id="447716"/>
    <lineage>
        <taxon>Bacteria</taxon>
        <taxon>Bacillati</taxon>
        <taxon>Cyanobacteriota</taxon>
        <taxon>Cyanophyceae</taxon>
        <taxon>Nostocales</taxon>
        <taxon>Nostocaceae</taxon>
        <taxon>Trichormus</taxon>
    </lineage>
</organism>
<feature type="domain" description="RelA/SpoT" evidence="2">
    <location>
        <begin position="51"/>
        <end position="176"/>
    </location>
</feature>
<dbReference type="InterPro" id="IPR007685">
    <property type="entry name" value="RelA_SpoT"/>
</dbReference>
<comment type="caution">
    <text evidence="3">The sequence shown here is derived from an EMBL/GenBank/DDBJ whole genome shotgun (WGS) entry which is preliminary data.</text>
</comment>
<dbReference type="GO" id="GO:0015969">
    <property type="term" value="P:guanosine tetraphosphate metabolic process"/>
    <property type="evidence" value="ECO:0007669"/>
    <property type="project" value="InterPro"/>
</dbReference>
<evidence type="ECO:0000313" key="4">
    <source>
        <dbReference type="Proteomes" id="UP000276103"/>
    </source>
</evidence>
<dbReference type="SMART" id="SM00954">
    <property type="entry name" value="RelA_SpoT"/>
    <property type="match status" value="1"/>
</dbReference>
<evidence type="ECO:0000313" key="3">
    <source>
        <dbReference type="EMBL" id="RUS98323.1"/>
    </source>
</evidence>
<dbReference type="EMBL" id="RSCM01000003">
    <property type="protein sequence ID" value="RUS98323.1"/>
    <property type="molecule type" value="Genomic_DNA"/>
</dbReference>
<keyword evidence="4" id="KW-1185">Reference proteome</keyword>
<keyword evidence="1" id="KW-0175">Coiled coil</keyword>
<dbReference type="OrthoDB" id="9801824at2"/>
<dbReference type="InterPro" id="IPR052366">
    <property type="entry name" value="GTP_Pyrophosphokinase"/>
</dbReference>
<dbReference type="Proteomes" id="UP000276103">
    <property type="component" value="Unassembled WGS sequence"/>
</dbReference>